<evidence type="ECO:0000256" key="1">
    <source>
        <dbReference type="ARBA" id="ARBA00022723"/>
    </source>
</evidence>
<gene>
    <name evidence="6" type="ORF">M6B38_327500</name>
</gene>
<accession>A0AAX6H691</accession>
<dbReference type="PROSITE" id="PS00518">
    <property type="entry name" value="ZF_RING_1"/>
    <property type="match status" value="1"/>
</dbReference>
<dbReference type="PANTHER" id="PTHR47094:SF1">
    <property type="entry name" value="RING-TYPE E3 UBIQUITIN TRANSFERASE"/>
    <property type="match status" value="1"/>
</dbReference>
<evidence type="ECO:0000259" key="5">
    <source>
        <dbReference type="PROSITE" id="PS50089"/>
    </source>
</evidence>
<name>A0AAX6H691_IRIPA</name>
<dbReference type="InterPro" id="IPR017907">
    <property type="entry name" value="Znf_RING_CS"/>
</dbReference>
<reference evidence="6" key="2">
    <citation type="submission" date="2023-04" db="EMBL/GenBank/DDBJ databases">
        <authorList>
            <person name="Bruccoleri R.E."/>
            <person name="Oakeley E.J."/>
            <person name="Faust A.-M."/>
            <person name="Dessus-Babus S."/>
            <person name="Altorfer M."/>
            <person name="Burckhardt D."/>
            <person name="Oertli M."/>
            <person name="Naumann U."/>
            <person name="Petersen F."/>
            <person name="Wong J."/>
        </authorList>
    </citation>
    <scope>NUCLEOTIDE SEQUENCE</scope>
    <source>
        <strain evidence="6">GSM-AAB239-AS_SAM_17_03QT</strain>
        <tissue evidence="6">Leaf</tissue>
    </source>
</reference>
<feature type="domain" description="RING-type" evidence="5">
    <location>
        <begin position="153"/>
        <end position="191"/>
    </location>
</feature>
<reference evidence="6" key="1">
    <citation type="journal article" date="2023" name="GigaByte">
        <title>Genome assembly of the bearded iris, Iris pallida Lam.</title>
        <authorList>
            <person name="Bruccoleri R.E."/>
            <person name="Oakeley E.J."/>
            <person name="Faust A.M.E."/>
            <person name="Altorfer M."/>
            <person name="Dessus-Babus S."/>
            <person name="Burckhardt D."/>
            <person name="Oertli M."/>
            <person name="Naumann U."/>
            <person name="Petersen F."/>
            <person name="Wong J."/>
        </authorList>
    </citation>
    <scope>NUCLEOTIDE SEQUENCE</scope>
    <source>
        <strain evidence="6">GSM-AAB239-AS_SAM_17_03QT</strain>
    </source>
</reference>
<organism evidence="6 7">
    <name type="scientific">Iris pallida</name>
    <name type="common">Sweet iris</name>
    <dbReference type="NCBI Taxonomy" id="29817"/>
    <lineage>
        <taxon>Eukaryota</taxon>
        <taxon>Viridiplantae</taxon>
        <taxon>Streptophyta</taxon>
        <taxon>Embryophyta</taxon>
        <taxon>Tracheophyta</taxon>
        <taxon>Spermatophyta</taxon>
        <taxon>Magnoliopsida</taxon>
        <taxon>Liliopsida</taxon>
        <taxon>Asparagales</taxon>
        <taxon>Iridaceae</taxon>
        <taxon>Iridoideae</taxon>
        <taxon>Irideae</taxon>
        <taxon>Iris</taxon>
    </lineage>
</organism>
<dbReference type="InterPro" id="IPR013083">
    <property type="entry name" value="Znf_RING/FYVE/PHD"/>
</dbReference>
<proteinExistence type="predicted"/>
<dbReference type="GO" id="GO:0006511">
    <property type="term" value="P:ubiquitin-dependent protein catabolic process"/>
    <property type="evidence" value="ECO:0007669"/>
    <property type="project" value="TreeGrafter"/>
</dbReference>
<dbReference type="Gene3D" id="3.30.40.10">
    <property type="entry name" value="Zinc/RING finger domain, C3HC4 (zinc finger)"/>
    <property type="match status" value="1"/>
</dbReference>
<dbReference type="PROSITE" id="PS50089">
    <property type="entry name" value="ZF_RING_2"/>
    <property type="match status" value="1"/>
</dbReference>
<dbReference type="GO" id="GO:0140082">
    <property type="term" value="F:SUMO-ubiquitin ligase activity"/>
    <property type="evidence" value="ECO:0007669"/>
    <property type="project" value="TreeGrafter"/>
</dbReference>
<dbReference type="GO" id="GO:0008270">
    <property type="term" value="F:zinc ion binding"/>
    <property type="evidence" value="ECO:0007669"/>
    <property type="project" value="UniProtKB-KW"/>
</dbReference>
<dbReference type="Pfam" id="PF13923">
    <property type="entry name" value="zf-C3HC4_2"/>
    <property type="match status" value="1"/>
</dbReference>
<dbReference type="EMBL" id="JANAVB010012199">
    <property type="protein sequence ID" value="KAJ6836302.1"/>
    <property type="molecule type" value="Genomic_DNA"/>
</dbReference>
<keyword evidence="7" id="KW-1185">Reference proteome</keyword>
<dbReference type="Proteomes" id="UP001140949">
    <property type="component" value="Unassembled WGS sequence"/>
</dbReference>
<dbReference type="GO" id="GO:0033768">
    <property type="term" value="C:SUMO-targeted ubiquitin ligase complex"/>
    <property type="evidence" value="ECO:0007669"/>
    <property type="project" value="TreeGrafter"/>
</dbReference>
<evidence type="ECO:0000313" key="7">
    <source>
        <dbReference type="Proteomes" id="UP001140949"/>
    </source>
</evidence>
<dbReference type="GO" id="GO:0061630">
    <property type="term" value="F:ubiquitin protein ligase activity"/>
    <property type="evidence" value="ECO:0007669"/>
    <property type="project" value="InterPro"/>
</dbReference>
<sequence length="210" mass="23531">MVLNLDLNLPPDFLAEGPSFSNSSRIDRGAALESNNEIFGSTVIDLETTDDDVELLFSSPPWPKGRNRSRRNQLYRVVEVPPRQSGYTIEDPVTTLSLDSLNYHEQFLMSSEVIDCELYSSSEGGYATKESQMVATPLPDPPLPPSKQPTFNCPLCLHELAEPCSTVCGHIFCRQCITDSIQKQKKCPTCRKKLTMKSFHRVFLPATETE</sequence>
<dbReference type="InterPro" id="IPR001841">
    <property type="entry name" value="Znf_RING"/>
</dbReference>
<dbReference type="GO" id="GO:0032183">
    <property type="term" value="F:SUMO binding"/>
    <property type="evidence" value="ECO:0007669"/>
    <property type="project" value="TreeGrafter"/>
</dbReference>
<keyword evidence="3" id="KW-0862">Zinc</keyword>
<dbReference type="PANTHER" id="PTHR47094">
    <property type="entry name" value="ELFLESS, ISOFORM B"/>
    <property type="match status" value="1"/>
</dbReference>
<keyword evidence="2 4" id="KW-0863">Zinc-finger</keyword>
<dbReference type="AlphaFoldDB" id="A0AAX6H691"/>
<protein>
    <submittedName>
        <fullName evidence="6">E3 ubiquitin-protein ligase RNF4-like isoform X1</fullName>
    </submittedName>
</protein>
<evidence type="ECO:0000256" key="2">
    <source>
        <dbReference type="ARBA" id="ARBA00022771"/>
    </source>
</evidence>
<keyword evidence="1" id="KW-0479">Metal-binding</keyword>
<evidence type="ECO:0000313" key="6">
    <source>
        <dbReference type="EMBL" id="KAJ6836302.1"/>
    </source>
</evidence>
<dbReference type="SMART" id="SM00184">
    <property type="entry name" value="RING"/>
    <property type="match status" value="1"/>
</dbReference>
<evidence type="ECO:0000256" key="4">
    <source>
        <dbReference type="PROSITE-ProRule" id="PRU00175"/>
    </source>
</evidence>
<evidence type="ECO:0000256" key="3">
    <source>
        <dbReference type="ARBA" id="ARBA00022833"/>
    </source>
</evidence>
<comment type="caution">
    <text evidence="6">The sequence shown here is derived from an EMBL/GenBank/DDBJ whole genome shotgun (WGS) entry which is preliminary data.</text>
</comment>
<dbReference type="InterPro" id="IPR049627">
    <property type="entry name" value="SLX8"/>
</dbReference>
<dbReference type="SUPFAM" id="SSF57850">
    <property type="entry name" value="RING/U-box"/>
    <property type="match status" value="1"/>
</dbReference>